<dbReference type="InterPro" id="IPR055247">
    <property type="entry name" value="InsJ-like_HTH"/>
</dbReference>
<protein>
    <recommendedName>
        <fullName evidence="1">Insertion element IS150 protein InsJ-like helix-turn-helix domain-containing protein</fullName>
    </recommendedName>
</protein>
<sequence>MRQNLIYFYYIIIMKHKTEDYKLSAVKYYLSNSFSLDYVCNIFGCKKQSLARWIERYKKDKELKRHNRTNISYKITKEHLVYAIKMLSNNEQNNIKSFKNTIYIL</sequence>
<proteinExistence type="predicted"/>
<feature type="domain" description="Insertion element IS150 protein InsJ-like helix-turn-helix" evidence="1">
    <location>
        <begin position="22"/>
        <end position="60"/>
    </location>
</feature>
<dbReference type="AlphaFoldDB" id="A0A6C0IAE7"/>
<dbReference type="SUPFAM" id="SSF46689">
    <property type="entry name" value="Homeodomain-like"/>
    <property type="match status" value="1"/>
</dbReference>
<accession>A0A6C0IAE7</accession>
<dbReference type="EMBL" id="MN740139">
    <property type="protein sequence ID" value="QHT89316.1"/>
    <property type="molecule type" value="Genomic_DNA"/>
</dbReference>
<reference evidence="2" key="1">
    <citation type="journal article" date="2020" name="Nature">
        <title>Giant virus diversity and host interactions through global metagenomics.</title>
        <authorList>
            <person name="Schulz F."/>
            <person name="Roux S."/>
            <person name="Paez-Espino D."/>
            <person name="Jungbluth S."/>
            <person name="Walsh D.A."/>
            <person name="Denef V.J."/>
            <person name="McMahon K.D."/>
            <person name="Konstantinidis K.T."/>
            <person name="Eloe-Fadrosh E.A."/>
            <person name="Kyrpides N.C."/>
            <person name="Woyke T."/>
        </authorList>
    </citation>
    <scope>NUCLEOTIDE SEQUENCE</scope>
    <source>
        <strain evidence="2">GVMAG-M-3300023184-60</strain>
    </source>
</reference>
<organism evidence="2">
    <name type="scientific">viral metagenome</name>
    <dbReference type="NCBI Taxonomy" id="1070528"/>
    <lineage>
        <taxon>unclassified sequences</taxon>
        <taxon>metagenomes</taxon>
        <taxon>organismal metagenomes</taxon>
    </lineage>
</organism>
<evidence type="ECO:0000259" key="1">
    <source>
        <dbReference type="Pfam" id="PF13518"/>
    </source>
</evidence>
<name>A0A6C0IAE7_9ZZZZ</name>
<dbReference type="Pfam" id="PF13518">
    <property type="entry name" value="HTH_28"/>
    <property type="match status" value="1"/>
</dbReference>
<evidence type="ECO:0000313" key="2">
    <source>
        <dbReference type="EMBL" id="QHT89316.1"/>
    </source>
</evidence>
<dbReference type="InterPro" id="IPR009057">
    <property type="entry name" value="Homeodomain-like_sf"/>
</dbReference>